<dbReference type="EMBL" id="JAJSOW010000001">
    <property type="protein sequence ID" value="KAI9201203.1"/>
    <property type="molecule type" value="Genomic_DNA"/>
</dbReference>
<proteinExistence type="predicted"/>
<protein>
    <submittedName>
        <fullName evidence="1">Uncharacterized protein</fullName>
    </submittedName>
</protein>
<sequence length="190" mass="20701">MSDIVANEQMEIGECSFKLNGYNGRVLGHCVGKGSECFDKCVDSLLDVLGRKDNVKRENLGISDDHSFDITEKDNLKLRKASGVGSCVGKCDNLKSSVNKDNFRVASLGSFKSDLTNRRSVRVFGSEDGSCGGVGVSAEITSKIDKYQCPLPRTYTVGELVSIKEETSFSNEALYLLFLGRPSAFTMETV</sequence>
<dbReference type="AlphaFoldDB" id="A0AAD5JJR1"/>
<gene>
    <name evidence="1" type="ORF">LWI28_020067</name>
</gene>
<accession>A0AAD5JJR1</accession>
<keyword evidence="2" id="KW-1185">Reference proteome</keyword>
<evidence type="ECO:0000313" key="1">
    <source>
        <dbReference type="EMBL" id="KAI9201203.1"/>
    </source>
</evidence>
<name>A0AAD5JJR1_ACENE</name>
<dbReference type="Proteomes" id="UP001064489">
    <property type="component" value="Chromosome 9"/>
</dbReference>
<comment type="caution">
    <text evidence="1">The sequence shown here is derived from an EMBL/GenBank/DDBJ whole genome shotgun (WGS) entry which is preliminary data.</text>
</comment>
<reference evidence="1" key="1">
    <citation type="journal article" date="2022" name="Plant J.">
        <title>Strategies of tolerance reflected in two North American maple genomes.</title>
        <authorList>
            <person name="McEvoy S.L."/>
            <person name="Sezen U.U."/>
            <person name="Trouern-Trend A."/>
            <person name="McMahon S.M."/>
            <person name="Schaberg P.G."/>
            <person name="Yang J."/>
            <person name="Wegrzyn J.L."/>
            <person name="Swenson N.G."/>
        </authorList>
    </citation>
    <scope>NUCLEOTIDE SEQUENCE</scope>
    <source>
        <strain evidence="1">91603</strain>
    </source>
</reference>
<organism evidence="1 2">
    <name type="scientific">Acer negundo</name>
    <name type="common">Box elder</name>
    <dbReference type="NCBI Taxonomy" id="4023"/>
    <lineage>
        <taxon>Eukaryota</taxon>
        <taxon>Viridiplantae</taxon>
        <taxon>Streptophyta</taxon>
        <taxon>Embryophyta</taxon>
        <taxon>Tracheophyta</taxon>
        <taxon>Spermatophyta</taxon>
        <taxon>Magnoliopsida</taxon>
        <taxon>eudicotyledons</taxon>
        <taxon>Gunneridae</taxon>
        <taxon>Pentapetalae</taxon>
        <taxon>rosids</taxon>
        <taxon>malvids</taxon>
        <taxon>Sapindales</taxon>
        <taxon>Sapindaceae</taxon>
        <taxon>Hippocastanoideae</taxon>
        <taxon>Acereae</taxon>
        <taxon>Acer</taxon>
    </lineage>
</organism>
<reference evidence="1" key="2">
    <citation type="submission" date="2023-02" db="EMBL/GenBank/DDBJ databases">
        <authorList>
            <person name="Swenson N.G."/>
            <person name="Wegrzyn J.L."/>
            <person name="Mcevoy S.L."/>
        </authorList>
    </citation>
    <scope>NUCLEOTIDE SEQUENCE</scope>
    <source>
        <strain evidence="1">91603</strain>
        <tissue evidence="1">Leaf</tissue>
    </source>
</reference>
<evidence type="ECO:0000313" key="2">
    <source>
        <dbReference type="Proteomes" id="UP001064489"/>
    </source>
</evidence>